<evidence type="ECO:0000313" key="1">
    <source>
        <dbReference type="EMBL" id="GAH65077.1"/>
    </source>
</evidence>
<feature type="non-terminal residue" evidence="1">
    <location>
        <position position="1"/>
    </location>
</feature>
<proteinExistence type="predicted"/>
<comment type="caution">
    <text evidence="1">The sequence shown here is derived from an EMBL/GenBank/DDBJ whole genome shotgun (WGS) entry which is preliminary data.</text>
</comment>
<protein>
    <submittedName>
        <fullName evidence="1">Uncharacterized protein</fullName>
    </submittedName>
</protein>
<name>X1H6R3_9ZZZZ</name>
<accession>X1H6R3</accession>
<sequence>LLLSSNFEHPSLRVKKIKGTKNIWEASITKIYRFTFEKITDGVRLRVIGKHDILKK</sequence>
<organism evidence="1">
    <name type="scientific">marine sediment metagenome</name>
    <dbReference type="NCBI Taxonomy" id="412755"/>
    <lineage>
        <taxon>unclassified sequences</taxon>
        <taxon>metagenomes</taxon>
        <taxon>ecological metagenomes</taxon>
    </lineage>
</organism>
<gene>
    <name evidence="1" type="ORF">S03H2_54238</name>
</gene>
<reference evidence="1" key="1">
    <citation type="journal article" date="2014" name="Front. Microbiol.">
        <title>High frequency of phylogenetically diverse reductive dehalogenase-homologous genes in deep subseafloor sedimentary metagenomes.</title>
        <authorList>
            <person name="Kawai M."/>
            <person name="Futagami T."/>
            <person name="Toyoda A."/>
            <person name="Takaki Y."/>
            <person name="Nishi S."/>
            <person name="Hori S."/>
            <person name="Arai W."/>
            <person name="Tsubouchi T."/>
            <person name="Morono Y."/>
            <person name="Uchiyama I."/>
            <person name="Ito T."/>
            <person name="Fujiyama A."/>
            <person name="Inagaki F."/>
            <person name="Takami H."/>
        </authorList>
    </citation>
    <scope>NUCLEOTIDE SEQUENCE</scope>
    <source>
        <strain evidence="1">Expedition CK06-06</strain>
    </source>
</reference>
<dbReference type="AlphaFoldDB" id="X1H6R3"/>
<dbReference type="EMBL" id="BARU01034567">
    <property type="protein sequence ID" value="GAH65077.1"/>
    <property type="molecule type" value="Genomic_DNA"/>
</dbReference>